<organism evidence="3 4">
    <name type="scientific">Gleimia europaea ACS-120-V-Col10b</name>
    <dbReference type="NCBI Taxonomy" id="883069"/>
    <lineage>
        <taxon>Bacteria</taxon>
        <taxon>Bacillati</taxon>
        <taxon>Actinomycetota</taxon>
        <taxon>Actinomycetes</taxon>
        <taxon>Actinomycetales</taxon>
        <taxon>Actinomycetaceae</taxon>
        <taxon>Gleimia</taxon>
    </lineage>
</organism>
<comment type="caution">
    <text evidence="3">The sequence shown here is derived from an EMBL/GenBank/DDBJ whole genome shotgun (WGS) entry which is preliminary data.</text>
</comment>
<reference evidence="3 4" key="1">
    <citation type="submission" date="2013-05" db="EMBL/GenBank/DDBJ databases">
        <title>The Genome Sequence of Actinomyces europaeus ACS-120-V-COL10B.</title>
        <authorList>
            <consortium name="The Broad Institute Genomics Platform"/>
            <person name="Earl A."/>
            <person name="Ward D."/>
            <person name="Feldgarden M."/>
            <person name="Gevers D."/>
            <person name="Saerens B."/>
            <person name="Vaneechoutte M."/>
            <person name="Walker B."/>
            <person name="Young S."/>
            <person name="Zeng Q."/>
            <person name="Gargeya S."/>
            <person name="Fitzgerald M."/>
            <person name="Haas B."/>
            <person name="Abouelleil A."/>
            <person name="Allen A.W."/>
            <person name="Alvarado L."/>
            <person name="Arachchi H.M."/>
            <person name="Berlin A.M."/>
            <person name="Chapman S.B."/>
            <person name="Gainer-Dewar J."/>
            <person name="Goldberg J."/>
            <person name="Griggs A."/>
            <person name="Gujja S."/>
            <person name="Hansen M."/>
            <person name="Howarth C."/>
            <person name="Imamovic A."/>
            <person name="Ireland A."/>
            <person name="Larimer J."/>
            <person name="McCowan C."/>
            <person name="Murphy C."/>
            <person name="Pearson M."/>
            <person name="Poon T.W."/>
            <person name="Priest M."/>
            <person name="Roberts A."/>
            <person name="Saif S."/>
            <person name="Shea T."/>
            <person name="Sisk P."/>
            <person name="Sykes S."/>
            <person name="Wortman J."/>
            <person name="Nusbaum C."/>
            <person name="Birren B."/>
        </authorList>
    </citation>
    <scope>NUCLEOTIDE SEQUENCE [LARGE SCALE GENOMIC DNA]</scope>
    <source>
        <strain evidence="3 4">ACS-120-V-Col10b</strain>
    </source>
</reference>
<keyword evidence="3" id="KW-0067">ATP-binding</keyword>
<dbReference type="EMBL" id="AGWN01000001">
    <property type="protein sequence ID" value="EPD31247.1"/>
    <property type="molecule type" value="Genomic_DNA"/>
</dbReference>
<protein>
    <submittedName>
        <fullName evidence="3">Helicase/secretion neighborhood ATPase</fullName>
    </submittedName>
</protein>
<feature type="domain" description="Bacterial type II secretion system protein E" evidence="2">
    <location>
        <begin position="52"/>
        <end position="310"/>
    </location>
</feature>
<dbReference type="InterPro" id="IPR001482">
    <property type="entry name" value="T2SS/T4SS_dom"/>
</dbReference>
<dbReference type="Gene3D" id="3.30.450.370">
    <property type="match status" value="1"/>
</dbReference>
<dbReference type="SUPFAM" id="SSF52540">
    <property type="entry name" value="P-loop containing nucleoside triphosphate hydrolases"/>
    <property type="match status" value="1"/>
</dbReference>
<dbReference type="Gene3D" id="3.40.50.300">
    <property type="entry name" value="P-loop containing nucleotide triphosphate hydrolases"/>
    <property type="match status" value="1"/>
</dbReference>
<name>A0A9W5RF53_9ACTO</name>
<keyword evidence="3" id="KW-0347">Helicase</keyword>
<gene>
    <name evidence="3" type="ORF">HMPREF9238_01014</name>
</gene>
<dbReference type="AlphaFoldDB" id="A0A9W5RF53"/>
<dbReference type="Pfam" id="PF00437">
    <property type="entry name" value="T2SSE"/>
    <property type="match status" value="1"/>
</dbReference>
<dbReference type="InterPro" id="IPR050921">
    <property type="entry name" value="T4SS_GSP_E_ATPase"/>
</dbReference>
<accession>A0A9W5RF53</accession>
<dbReference type="NCBIfam" id="TIGR03819">
    <property type="entry name" value="heli_sec_ATPase"/>
    <property type="match status" value="1"/>
</dbReference>
<dbReference type="Proteomes" id="UP000014387">
    <property type="component" value="Unassembled WGS sequence"/>
</dbReference>
<dbReference type="GO" id="GO:0004386">
    <property type="term" value="F:helicase activity"/>
    <property type="evidence" value="ECO:0007669"/>
    <property type="project" value="UniProtKB-KW"/>
</dbReference>
<proteinExistence type="inferred from homology"/>
<dbReference type="InterPro" id="IPR027417">
    <property type="entry name" value="P-loop_NTPase"/>
</dbReference>
<keyword evidence="3" id="KW-0547">Nucleotide-binding</keyword>
<dbReference type="PANTHER" id="PTHR30486">
    <property type="entry name" value="TWITCHING MOTILITY PROTEIN PILT"/>
    <property type="match status" value="1"/>
</dbReference>
<keyword evidence="4" id="KW-1185">Reference proteome</keyword>
<dbReference type="InterPro" id="IPR022399">
    <property type="entry name" value="TadA-like_ATPase"/>
</dbReference>
<evidence type="ECO:0000313" key="3">
    <source>
        <dbReference type="EMBL" id="EPD31247.1"/>
    </source>
</evidence>
<evidence type="ECO:0000256" key="1">
    <source>
        <dbReference type="ARBA" id="ARBA00006611"/>
    </source>
</evidence>
<dbReference type="GO" id="GO:0016887">
    <property type="term" value="F:ATP hydrolysis activity"/>
    <property type="evidence" value="ECO:0007669"/>
    <property type="project" value="InterPro"/>
</dbReference>
<sequence length="391" mass="40691">MHARELQHRIARGEMPAKAVGQTASPLAGANALVSSAWSLDATIAGPGPALMELISQEGVSDVLVNGTSVWVDRRGRMERAQVEFSSPAQVRELAVRMAATAGTRLDEAMPIADGTLPDGTRLHAVLSPPAVGGPLISLRTKRRRSFTLEELRKNGTCAGPMFDAIVGLVEARANVLLSGATGTGKTTLLSAILSKVDAGQRIICIEEVPELSPTHPHAVTMCQRGANVQGEGEVSLADLVRAAMRMRPDRLVLGECRGAEVRDVLTAFNTGHEGGWATIHANTPADVPARLVALGALAGMADSTVHAQAAAALDAIIHVERRADGRREVTQIAVVESGVPLRVLPALTVAGRGPGFAALQARVHAGGGRLALPGEPPTAEVVVQSPAEVV</sequence>
<evidence type="ECO:0000313" key="4">
    <source>
        <dbReference type="Proteomes" id="UP000014387"/>
    </source>
</evidence>
<comment type="similarity">
    <text evidence="1">Belongs to the GSP E family.</text>
</comment>
<keyword evidence="3" id="KW-0378">Hydrolase</keyword>
<evidence type="ECO:0000259" key="2">
    <source>
        <dbReference type="Pfam" id="PF00437"/>
    </source>
</evidence>
<dbReference type="PANTHER" id="PTHR30486:SF6">
    <property type="entry name" value="TYPE IV PILUS RETRACTATION ATPASE PILT"/>
    <property type="match status" value="1"/>
</dbReference>
<dbReference type="CDD" id="cd01130">
    <property type="entry name" value="VirB11-like_ATPase"/>
    <property type="match status" value="1"/>
</dbReference>